<protein>
    <submittedName>
        <fullName evidence="3">Head domain of trimeric autotransporter adhesin</fullName>
    </submittedName>
</protein>
<proteinExistence type="predicted"/>
<dbReference type="Pfam" id="PF05658">
    <property type="entry name" value="YadA_head"/>
    <property type="match status" value="6"/>
</dbReference>
<evidence type="ECO:0000313" key="4">
    <source>
        <dbReference type="Proteomes" id="UP000198757"/>
    </source>
</evidence>
<accession>A0A1G6SHE6</accession>
<gene>
    <name evidence="3" type="ORF">SAMN04487894_106208</name>
</gene>
<dbReference type="SUPFAM" id="SSF101967">
    <property type="entry name" value="Adhesin YadA, collagen-binding domain"/>
    <property type="match status" value="2"/>
</dbReference>
<reference evidence="4" key="1">
    <citation type="submission" date="2016-10" db="EMBL/GenBank/DDBJ databases">
        <authorList>
            <person name="Varghese N."/>
            <person name="Submissions S."/>
        </authorList>
    </citation>
    <scope>NUCLEOTIDE SEQUENCE [LARGE SCALE GENOMIC DNA]</scope>
    <source>
        <strain evidence="4">DSM 25811 / CCM 8410 / LMG 26954 / E90</strain>
    </source>
</reference>
<dbReference type="AlphaFoldDB" id="A0A1G6SHE6"/>
<dbReference type="CDD" id="cd12820">
    <property type="entry name" value="LbR_YadA-like"/>
    <property type="match status" value="2"/>
</dbReference>
<name>A0A1G6SHE6_NIADE</name>
<dbReference type="Proteomes" id="UP000198757">
    <property type="component" value="Unassembled WGS sequence"/>
</dbReference>
<dbReference type="PROSITE" id="PS51688">
    <property type="entry name" value="ICA"/>
    <property type="match status" value="1"/>
</dbReference>
<dbReference type="STRING" id="1285928.SAMN04487894_106208"/>
<dbReference type="GO" id="GO:0019867">
    <property type="term" value="C:outer membrane"/>
    <property type="evidence" value="ECO:0007669"/>
    <property type="project" value="InterPro"/>
</dbReference>
<dbReference type="Pfam" id="PF13884">
    <property type="entry name" value="Peptidase_S74"/>
    <property type="match status" value="1"/>
</dbReference>
<feature type="coiled-coil region" evidence="1">
    <location>
        <begin position="473"/>
        <end position="503"/>
    </location>
</feature>
<evidence type="ECO:0000313" key="3">
    <source>
        <dbReference type="EMBL" id="SDD15565.1"/>
    </source>
</evidence>
<evidence type="ECO:0000256" key="1">
    <source>
        <dbReference type="SAM" id="Coils"/>
    </source>
</evidence>
<keyword evidence="1" id="KW-0175">Coiled coil</keyword>
<feature type="domain" description="Peptidase S74" evidence="2">
    <location>
        <begin position="394"/>
        <end position="490"/>
    </location>
</feature>
<dbReference type="InterPro" id="IPR011049">
    <property type="entry name" value="Serralysin-like_metalloprot_C"/>
</dbReference>
<organism evidence="3 4">
    <name type="scientific">Niabella drilacis (strain DSM 25811 / CCM 8410 / CCUG 62505 / LMG 26954 / E90)</name>
    <dbReference type="NCBI Taxonomy" id="1285928"/>
    <lineage>
        <taxon>Bacteria</taxon>
        <taxon>Pseudomonadati</taxon>
        <taxon>Bacteroidota</taxon>
        <taxon>Chitinophagia</taxon>
        <taxon>Chitinophagales</taxon>
        <taxon>Chitinophagaceae</taxon>
        <taxon>Niabella</taxon>
    </lineage>
</organism>
<dbReference type="InterPro" id="IPR008640">
    <property type="entry name" value="Adhesin_Head_dom"/>
</dbReference>
<dbReference type="EMBL" id="FMZO01000006">
    <property type="protein sequence ID" value="SDD15565.1"/>
    <property type="molecule type" value="Genomic_DNA"/>
</dbReference>
<dbReference type="InterPro" id="IPR030392">
    <property type="entry name" value="S74_ICA"/>
</dbReference>
<sequence>MAQVPQQFAFQGVARNSNGQAVTNQKVSVRFTIHQGAETGGAVFSEVQTPTTNAAGLFNVAIGSKTAFPTTLNWSNNVAYYLQVEIDPAGGSAYTHISTSQLLSVPYAVAASRLVAAGSTVLTTTGTTIGSSGNKALGNNATAMGDATTASAQNATAMGAGSKASGEGSLAAGANTNTPGKYAVAMGINAEASGEASFAAGRSTKATGVNSFATGNVTEASGENAFTTGNVSKATRPNTIAMGNTAEASGDDAFAAGSHARATAKQAIVIGNDSEAGGENAFAAGLYVKASAKQAVAIGANSQAMAEGAKVFGYNVLATGPYSTAMGTNVNTANHTGSFIIGDYRTLYSMSSSKDNQIIMRFGGGYRFYTGTTTNGADYGAALPPDGSSWVSISDSTRKENYRQPDGAAFLSKIKDMKIGSWNYKGQNKKTLRHYGPMAQEFYSLFGNDGIGNIGNDTTIASADIDGVMMIALQALVKQVDQLSEANKKLQQRVQQLEATKKDH</sequence>
<dbReference type="Gene3D" id="2.150.10.10">
    <property type="entry name" value="Serralysin-like metalloprotease, C-terminal"/>
    <property type="match status" value="2"/>
</dbReference>
<keyword evidence="4" id="KW-1185">Reference proteome</keyword>
<evidence type="ECO:0000259" key="2">
    <source>
        <dbReference type="PROSITE" id="PS51688"/>
    </source>
</evidence>